<keyword evidence="3 4" id="KW-0408">Iron</keyword>
<dbReference type="InterPro" id="IPR036909">
    <property type="entry name" value="Cyt_c-like_dom_sf"/>
</dbReference>
<accession>A0ABU5N106</accession>
<evidence type="ECO:0000256" key="2">
    <source>
        <dbReference type="ARBA" id="ARBA00022723"/>
    </source>
</evidence>
<dbReference type="PANTHER" id="PTHR35889">
    <property type="entry name" value="CYCLOINULO-OLIGOSACCHARIDE FRUCTANOTRANSFERASE-RELATED"/>
    <property type="match status" value="1"/>
</dbReference>
<dbReference type="EMBL" id="JARVCO010000012">
    <property type="protein sequence ID" value="MDZ8119921.1"/>
    <property type="molecule type" value="Genomic_DNA"/>
</dbReference>
<evidence type="ECO:0000259" key="6">
    <source>
        <dbReference type="PROSITE" id="PS51007"/>
    </source>
</evidence>
<evidence type="ECO:0000313" key="7">
    <source>
        <dbReference type="EMBL" id="MDZ8119921.1"/>
    </source>
</evidence>
<comment type="caution">
    <text evidence="7">The sequence shown here is derived from an EMBL/GenBank/DDBJ whole genome shotgun (WGS) entry which is preliminary data.</text>
</comment>
<dbReference type="InterPro" id="IPR011429">
    <property type="entry name" value="Cyt_c_Planctomycete-type"/>
</dbReference>
<feature type="chain" id="PRO_5046866185" description="Cytochrome c domain-containing protein" evidence="5">
    <location>
        <begin position="20"/>
        <end position="126"/>
    </location>
</feature>
<dbReference type="Proteomes" id="UP001290861">
    <property type="component" value="Unassembled WGS sequence"/>
</dbReference>
<sequence length="126" mass="13138">MIGKISAVVFGLAVLSASAAEVSLEKDLMPLFQRSCGTCHAPDSGIRGAIKNGAYFNEKKDLLGKVGGAVVAGNPEKSGLVKVLAQEVTFGKRALVMPPPKSGVPAFSKEEIEKIKAWINAGAKDN</sequence>
<feature type="signal peptide" evidence="5">
    <location>
        <begin position="1"/>
        <end position="19"/>
    </location>
</feature>
<feature type="domain" description="Cytochrome c" evidence="6">
    <location>
        <begin position="23"/>
        <end position="123"/>
    </location>
</feature>
<keyword evidence="1 4" id="KW-0349">Heme</keyword>
<gene>
    <name evidence="7" type="ORF">P9H32_14925</name>
</gene>
<dbReference type="Pfam" id="PF07635">
    <property type="entry name" value="PSCyt1"/>
    <property type="match status" value="1"/>
</dbReference>
<evidence type="ECO:0000256" key="3">
    <source>
        <dbReference type="ARBA" id="ARBA00023004"/>
    </source>
</evidence>
<proteinExistence type="predicted"/>
<dbReference type="SUPFAM" id="SSF46626">
    <property type="entry name" value="Cytochrome c"/>
    <property type="match status" value="1"/>
</dbReference>
<evidence type="ECO:0000256" key="1">
    <source>
        <dbReference type="ARBA" id="ARBA00022617"/>
    </source>
</evidence>
<protein>
    <recommendedName>
        <fullName evidence="6">Cytochrome c domain-containing protein</fullName>
    </recommendedName>
</protein>
<evidence type="ECO:0000313" key="8">
    <source>
        <dbReference type="Proteomes" id="UP001290861"/>
    </source>
</evidence>
<evidence type="ECO:0000256" key="4">
    <source>
        <dbReference type="PROSITE-ProRule" id="PRU00433"/>
    </source>
</evidence>
<dbReference type="PROSITE" id="PS51007">
    <property type="entry name" value="CYTC"/>
    <property type="match status" value="1"/>
</dbReference>
<organism evidence="7 8">
    <name type="scientific">Pontiella agarivorans</name>
    <dbReference type="NCBI Taxonomy" id="3038953"/>
    <lineage>
        <taxon>Bacteria</taxon>
        <taxon>Pseudomonadati</taxon>
        <taxon>Kiritimatiellota</taxon>
        <taxon>Kiritimatiellia</taxon>
        <taxon>Kiritimatiellales</taxon>
        <taxon>Pontiellaceae</taxon>
        <taxon>Pontiella</taxon>
    </lineage>
</organism>
<dbReference type="PANTHER" id="PTHR35889:SF3">
    <property type="entry name" value="F-BOX DOMAIN-CONTAINING PROTEIN"/>
    <property type="match status" value="1"/>
</dbReference>
<keyword evidence="8" id="KW-1185">Reference proteome</keyword>
<name>A0ABU5N106_9BACT</name>
<dbReference type="InterPro" id="IPR009056">
    <property type="entry name" value="Cyt_c-like_dom"/>
</dbReference>
<keyword evidence="2 4" id="KW-0479">Metal-binding</keyword>
<keyword evidence="5" id="KW-0732">Signal</keyword>
<evidence type="ECO:0000256" key="5">
    <source>
        <dbReference type="SAM" id="SignalP"/>
    </source>
</evidence>
<dbReference type="RefSeq" id="WP_322609703.1">
    <property type="nucleotide sequence ID" value="NZ_JARVCO010000012.1"/>
</dbReference>
<reference evidence="7 8" key="1">
    <citation type="journal article" date="2024" name="Appl. Environ. Microbiol.">
        <title>Pontiella agarivorans sp. nov., a novel marine anaerobic bacterium capable of degrading macroalgal polysaccharides and fixing nitrogen.</title>
        <authorList>
            <person name="Liu N."/>
            <person name="Kivenson V."/>
            <person name="Peng X."/>
            <person name="Cui Z."/>
            <person name="Lankiewicz T.S."/>
            <person name="Gosselin K.M."/>
            <person name="English C.J."/>
            <person name="Blair E.M."/>
            <person name="O'Malley M.A."/>
            <person name="Valentine D.L."/>
        </authorList>
    </citation>
    <scope>NUCLEOTIDE SEQUENCE [LARGE SCALE GENOMIC DNA]</scope>
    <source>
        <strain evidence="7 8">NLcol2</strain>
    </source>
</reference>